<organism evidence="1 2">
    <name type="scientific">Kurthia sibirica</name>
    <dbReference type="NCBI Taxonomy" id="202750"/>
    <lineage>
        <taxon>Bacteria</taxon>
        <taxon>Bacillati</taxon>
        <taxon>Bacillota</taxon>
        <taxon>Bacilli</taxon>
        <taxon>Bacillales</taxon>
        <taxon>Caryophanaceae</taxon>
        <taxon>Kurthia</taxon>
    </lineage>
</organism>
<proteinExistence type="predicted"/>
<comment type="caution">
    <text evidence="1">The sequence shown here is derived from an EMBL/GenBank/DDBJ whole genome shotgun (WGS) entry which is preliminary data.</text>
</comment>
<evidence type="ECO:0000313" key="2">
    <source>
        <dbReference type="Proteomes" id="UP000245938"/>
    </source>
</evidence>
<accession>A0A2U3AKM2</accession>
<protein>
    <submittedName>
        <fullName evidence="1">Uncharacterized protein</fullName>
    </submittedName>
</protein>
<dbReference type="EMBL" id="QFVR01000012">
    <property type="protein sequence ID" value="PWI25097.1"/>
    <property type="molecule type" value="Genomic_DNA"/>
</dbReference>
<sequence length="208" mass="24768">MYDWLERQQLFPLEANLEIEEFRAKKLKLPLDVKRKYSVLTQFYCLAAFDSEQSTVLHLSIQDNPSSALIEELLLHFKEVRIFHHEDQPFELMLQYVRPSSITEILSRPLNPIIEDLFGRKSREIDRSWFPQRGVFEVKSELLENYYDEEFERLLSQLRQFNTTSIVMNTLLNDKRKNSIAFRCLSHASQKLELTVNENNHITLLTFK</sequence>
<dbReference type="Proteomes" id="UP000245938">
    <property type="component" value="Unassembled WGS sequence"/>
</dbReference>
<dbReference type="AlphaFoldDB" id="A0A2U3AKM2"/>
<keyword evidence="2" id="KW-1185">Reference proteome</keyword>
<evidence type="ECO:0000313" key="1">
    <source>
        <dbReference type="EMBL" id="PWI25097.1"/>
    </source>
</evidence>
<gene>
    <name evidence="1" type="ORF">DEX24_10155</name>
</gene>
<reference evidence="1 2" key="1">
    <citation type="submission" date="2018-05" db="EMBL/GenBank/DDBJ databases">
        <title>Kurthia sibirica genome sequence.</title>
        <authorList>
            <person name="Maclea K.S."/>
            <person name="Goen A.E."/>
        </authorList>
    </citation>
    <scope>NUCLEOTIDE SEQUENCE [LARGE SCALE GENOMIC DNA]</scope>
    <source>
        <strain evidence="1 2">ATCC 49154</strain>
    </source>
</reference>
<dbReference type="RefSeq" id="WP_109306323.1">
    <property type="nucleotide sequence ID" value="NZ_BJUF01000019.1"/>
</dbReference>
<name>A0A2U3AKM2_9BACL</name>